<dbReference type="EMBL" id="BMUE01000013">
    <property type="protein sequence ID" value="GGW69509.1"/>
    <property type="molecule type" value="Genomic_DNA"/>
</dbReference>
<sequence>MAVVAVVPVRRFQARAIDTDRRWWLPPVILARRTRSTGAAGRCGPAYGDGGRPAWKECV</sequence>
<comment type="caution">
    <text evidence="1">The sequence shown here is derived from an EMBL/GenBank/DDBJ whole genome shotgun (WGS) entry which is preliminary data.</text>
</comment>
<gene>
    <name evidence="1" type="ORF">GCM10010503_53460</name>
</gene>
<organism evidence="1 2">
    <name type="scientific">Streptomyces lucensis JCM 4490</name>
    <dbReference type="NCBI Taxonomy" id="1306176"/>
    <lineage>
        <taxon>Bacteria</taxon>
        <taxon>Bacillati</taxon>
        <taxon>Actinomycetota</taxon>
        <taxon>Actinomycetes</taxon>
        <taxon>Kitasatosporales</taxon>
        <taxon>Streptomycetaceae</taxon>
        <taxon>Streptomyces</taxon>
    </lineage>
</organism>
<accession>A0A918MUT3</accession>
<keyword evidence="2" id="KW-1185">Reference proteome</keyword>
<reference evidence="1" key="1">
    <citation type="journal article" date="2014" name="Int. J. Syst. Evol. Microbiol.">
        <title>Complete genome sequence of Corynebacterium casei LMG S-19264T (=DSM 44701T), isolated from a smear-ripened cheese.</title>
        <authorList>
            <consortium name="US DOE Joint Genome Institute (JGI-PGF)"/>
            <person name="Walter F."/>
            <person name="Albersmeier A."/>
            <person name="Kalinowski J."/>
            <person name="Ruckert C."/>
        </authorList>
    </citation>
    <scope>NUCLEOTIDE SEQUENCE</scope>
    <source>
        <strain evidence="1">JCM 4490</strain>
    </source>
</reference>
<name>A0A918MUT3_9ACTN</name>
<dbReference type="Proteomes" id="UP000620224">
    <property type="component" value="Unassembled WGS sequence"/>
</dbReference>
<evidence type="ECO:0000313" key="2">
    <source>
        <dbReference type="Proteomes" id="UP000620224"/>
    </source>
</evidence>
<dbReference type="AlphaFoldDB" id="A0A918MUT3"/>
<protein>
    <submittedName>
        <fullName evidence="1">Uncharacterized protein</fullName>
    </submittedName>
</protein>
<reference evidence="1" key="2">
    <citation type="submission" date="2020-09" db="EMBL/GenBank/DDBJ databases">
        <authorList>
            <person name="Sun Q."/>
            <person name="Ohkuma M."/>
        </authorList>
    </citation>
    <scope>NUCLEOTIDE SEQUENCE</scope>
    <source>
        <strain evidence="1">JCM 4490</strain>
    </source>
</reference>
<proteinExistence type="predicted"/>
<evidence type="ECO:0000313" key="1">
    <source>
        <dbReference type="EMBL" id="GGW69509.1"/>
    </source>
</evidence>